<dbReference type="SUPFAM" id="SSF51735">
    <property type="entry name" value="NAD(P)-binding Rossmann-fold domains"/>
    <property type="match status" value="1"/>
</dbReference>
<proteinExistence type="predicted"/>
<dbReference type="InterPro" id="IPR008030">
    <property type="entry name" value="NmrA-like"/>
</dbReference>
<sequence>MNTAPILVLGATGSTGRRVAGLLRAAGHPVRAAARHGDVRFDWTDPTTWEPTVSGVARMYLMAPHELPVDPAFVRCAVESGVRRLVLLSSQGIEVMGDERLMAAERTVRESGADWTVLRPDWFNQNFDEGVFRADVLAGELTLPLGGLRQAFVDAADIAAVAAAALTEDGHTGRSYDISGPEALSFAEALAIVGRAAGREIRFRGAPEDYVAARVADGAPEAEARQEAAAFAALRESGDATPSDVVRRVTGRGPKSFADYAAEAAARGAWRA</sequence>
<comment type="caution">
    <text evidence="2">The sequence shown here is derived from an EMBL/GenBank/DDBJ whole genome shotgun (WGS) entry which is preliminary data.</text>
</comment>
<organism evidence="2 3">
    <name type="scientific">Marinactinospora rubrisoli</name>
    <dbReference type="NCBI Taxonomy" id="2715399"/>
    <lineage>
        <taxon>Bacteria</taxon>
        <taxon>Bacillati</taxon>
        <taxon>Actinomycetota</taxon>
        <taxon>Actinomycetes</taxon>
        <taxon>Streptosporangiales</taxon>
        <taxon>Nocardiopsidaceae</taxon>
        <taxon>Marinactinospora</taxon>
    </lineage>
</organism>
<dbReference type="Gene3D" id="3.90.25.10">
    <property type="entry name" value="UDP-galactose 4-epimerase, domain 1"/>
    <property type="match status" value="1"/>
</dbReference>
<evidence type="ECO:0000259" key="1">
    <source>
        <dbReference type="Pfam" id="PF05368"/>
    </source>
</evidence>
<name>A0ABW2KDX4_9ACTN</name>
<accession>A0ABW2KDX4</accession>
<dbReference type="PANTHER" id="PTHR43162:SF1">
    <property type="entry name" value="PRESTALK A DIFFERENTIATION PROTEIN A"/>
    <property type="match status" value="1"/>
</dbReference>
<dbReference type="InterPro" id="IPR051604">
    <property type="entry name" value="Ergot_Alk_Oxidoreductase"/>
</dbReference>
<feature type="domain" description="NmrA-like" evidence="1">
    <location>
        <begin position="5"/>
        <end position="213"/>
    </location>
</feature>
<dbReference type="InterPro" id="IPR036291">
    <property type="entry name" value="NAD(P)-bd_dom_sf"/>
</dbReference>
<evidence type="ECO:0000313" key="2">
    <source>
        <dbReference type="EMBL" id="MFC7328192.1"/>
    </source>
</evidence>
<dbReference type="PANTHER" id="PTHR43162">
    <property type="match status" value="1"/>
</dbReference>
<dbReference type="Proteomes" id="UP001596540">
    <property type="component" value="Unassembled WGS sequence"/>
</dbReference>
<dbReference type="EMBL" id="JBHTBH010000004">
    <property type="protein sequence ID" value="MFC7328192.1"/>
    <property type="molecule type" value="Genomic_DNA"/>
</dbReference>
<protein>
    <submittedName>
        <fullName evidence="2">NAD(P)H-binding protein</fullName>
    </submittedName>
</protein>
<evidence type="ECO:0000313" key="3">
    <source>
        <dbReference type="Proteomes" id="UP001596540"/>
    </source>
</evidence>
<keyword evidence="3" id="KW-1185">Reference proteome</keyword>
<gene>
    <name evidence="2" type="ORF">ACFQRF_10610</name>
</gene>
<dbReference type="Pfam" id="PF05368">
    <property type="entry name" value="NmrA"/>
    <property type="match status" value="1"/>
</dbReference>
<dbReference type="Gene3D" id="3.40.50.720">
    <property type="entry name" value="NAD(P)-binding Rossmann-like Domain"/>
    <property type="match status" value="1"/>
</dbReference>
<dbReference type="RefSeq" id="WP_379870841.1">
    <property type="nucleotide sequence ID" value="NZ_JBHTBH010000004.1"/>
</dbReference>
<reference evidence="3" key="1">
    <citation type="journal article" date="2019" name="Int. J. Syst. Evol. Microbiol.">
        <title>The Global Catalogue of Microorganisms (GCM) 10K type strain sequencing project: providing services to taxonomists for standard genome sequencing and annotation.</title>
        <authorList>
            <consortium name="The Broad Institute Genomics Platform"/>
            <consortium name="The Broad Institute Genome Sequencing Center for Infectious Disease"/>
            <person name="Wu L."/>
            <person name="Ma J."/>
        </authorList>
    </citation>
    <scope>NUCLEOTIDE SEQUENCE [LARGE SCALE GENOMIC DNA]</scope>
    <source>
        <strain evidence="3">CGMCC 4.7382</strain>
    </source>
</reference>